<name>A0A9W3AWW0_BIOGL</name>
<dbReference type="PANTHER" id="PTHR22677:SF4">
    <property type="entry name" value="USHER SYNDROME TYPE-1G PROTEIN-LIKE PROTEIN"/>
    <property type="match status" value="1"/>
</dbReference>
<dbReference type="RefSeq" id="XP_055891709.1">
    <property type="nucleotide sequence ID" value="XM_056035734.1"/>
</dbReference>
<feature type="compositionally biased region" description="Basic and acidic residues" evidence="1">
    <location>
        <begin position="424"/>
        <end position="435"/>
    </location>
</feature>
<dbReference type="OrthoDB" id="10258888at2759"/>
<feature type="region of interest" description="Disordered" evidence="1">
    <location>
        <begin position="637"/>
        <end position="657"/>
    </location>
</feature>
<dbReference type="SUPFAM" id="SSF48403">
    <property type="entry name" value="Ankyrin repeat"/>
    <property type="match status" value="1"/>
</dbReference>
<reference evidence="3 4" key="1">
    <citation type="submission" date="2025-04" db="UniProtKB">
        <authorList>
            <consortium name="RefSeq"/>
        </authorList>
    </citation>
    <scope>IDENTIFICATION</scope>
</reference>
<feature type="compositionally biased region" description="Polar residues" evidence="1">
    <location>
        <begin position="637"/>
        <end position="648"/>
    </location>
</feature>
<dbReference type="Gene3D" id="1.25.40.20">
    <property type="entry name" value="Ankyrin repeat-containing domain"/>
    <property type="match status" value="1"/>
</dbReference>
<feature type="compositionally biased region" description="Polar residues" evidence="1">
    <location>
        <begin position="380"/>
        <end position="392"/>
    </location>
</feature>
<dbReference type="InterPro" id="IPR039323">
    <property type="entry name" value="ANKRD_45/46/60"/>
</dbReference>
<organism evidence="2 3">
    <name type="scientific">Biomphalaria glabrata</name>
    <name type="common">Bloodfluke planorb</name>
    <name type="synonym">Freshwater snail</name>
    <dbReference type="NCBI Taxonomy" id="6526"/>
    <lineage>
        <taxon>Eukaryota</taxon>
        <taxon>Metazoa</taxon>
        <taxon>Spiralia</taxon>
        <taxon>Lophotrochozoa</taxon>
        <taxon>Mollusca</taxon>
        <taxon>Gastropoda</taxon>
        <taxon>Heterobranchia</taxon>
        <taxon>Euthyneura</taxon>
        <taxon>Panpulmonata</taxon>
        <taxon>Hygrophila</taxon>
        <taxon>Lymnaeoidea</taxon>
        <taxon>Planorbidae</taxon>
        <taxon>Biomphalaria</taxon>
    </lineage>
</organism>
<dbReference type="InterPro" id="IPR036770">
    <property type="entry name" value="Ankyrin_rpt-contain_sf"/>
</dbReference>
<evidence type="ECO:0000256" key="1">
    <source>
        <dbReference type="SAM" id="MobiDB-lite"/>
    </source>
</evidence>
<feature type="compositionally biased region" description="Basic and acidic residues" evidence="1">
    <location>
        <begin position="397"/>
        <end position="406"/>
    </location>
</feature>
<dbReference type="AlphaFoldDB" id="A0A9W3AWW0"/>
<accession>A0A9W3AWW0</accession>
<dbReference type="GeneID" id="106052524"/>
<feature type="region of interest" description="Disordered" evidence="1">
    <location>
        <begin position="361"/>
        <end position="543"/>
    </location>
</feature>
<dbReference type="Pfam" id="PF12796">
    <property type="entry name" value="Ank_2"/>
    <property type="match status" value="1"/>
</dbReference>
<feature type="compositionally biased region" description="Basic residues" evidence="1">
    <location>
        <begin position="436"/>
        <end position="447"/>
    </location>
</feature>
<keyword evidence="2" id="KW-1185">Reference proteome</keyword>
<dbReference type="Proteomes" id="UP001165740">
    <property type="component" value="Chromosome 7"/>
</dbReference>
<evidence type="ECO:0000313" key="4">
    <source>
        <dbReference type="RefSeq" id="XP_055891709.1"/>
    </source>
</evidence>
<gene>
    <name evidence="3 4" type="primary">LOC106052524</name>
</gene>
<feature type="compositionally biased region" description="Polar residues" evidence="1">
    <location>
        <begin position="532"/>
        <end position="543"/>
    </location>
</feature>
<protein>
    <submittedName>
        <fullName evidence="3 4">Uncharacterized protein LOC106052524</fullName>
    </submittedName>
</protein>
<evidence type="ECO:0000313" key="3">
    <source>
        <dbReference type="RefSeq" id="XP_055891708.1"/>
    </source>
</evidence>
<dbReference type="SMART" id="SM00248">
    <property type="entry name" value="ANK"/>
    <property type="match status" value="2"/>
</dbReference>
<feature type="compositionally biased region" description="Polar residues" evidence="1">
    <location>
        <begin position="464"/>
        <end position="486"/>
    </location>
</feature>
<dbReference type="InterPro" id="IPR002110">
    <property type="entry name" value="Ankyrin_rpt"/>
</dbReference>
<sequence>MTESMEHFTLFVLLPSKDISSLRNLPSGITVADVRDRLEMTAGLPGQIYKLTTNKGQLLHEDYEFIVGQNAWDGYIVRVQLQARWLLIYEAVVTRDVEWLLSDETLQLQRDGFTESADNQAADIVEERGTVALYLACWLGCRNICQELLSIGVNPNGRTPFRRTAMFAAVAKDDVRILELLLTQGASATLKDCHGHTALDVARRGFSRKCVNVMRSYQLRNGARFLPGERLSISLTDRGSPLTQYDNDINGPPLPRGRAATAFSASPKPGEKRINARTPTNFQRYYTNMPYNDDYANARTSVVSPDSNTNFNKAVQSKLQPQLRVAVVDSSGRPETVISWDSSLLFDSELLSVRPAFREGKRPLRSGLSPTAQMEREPATPSTSAVPWSRPNSGRPRSVDSDKSPDDGTTTTDGRSVQSVPNRNMKEDSQTDDRKHLHRSSKSRKTIKTPQSKTFKSVKRQIQIAETQKRTASATSKQSLTFNQWLQKKRLQESDSSDENEEPRSETTKEENEKAFQDWLKNVDARPKSSRDNSSPGALSLQKSTNGKGFIQIVTSDAGSKVEPPDTSSYLRAYQEWKKERQAKRREATTSAMDTRKIKKVLEEKNKEYVARAITFDEWLHYSSDRQEMAHMLEQNENQSLNDSNKSTLSKRNHKNLTFQQWRQKLEERENRQRAQRLRMRMEQSKIITENR</sequence>
<dbReference type="PANTHER" id="PTHR22677">
    <property type="entry name" value="ANKYRIN REPEAT DOMAIN-CONTAINING PROTEIN 60"/>
    <property type="match status" value="1"/>
</dbReference>
<feature type="compositionally biased region" description="Polar residues" evidence="1">
    <location>
        <begin position="407"/>
        <end position="422"/>
    </location>
</feature>
<dbReference type="RefSeq" id="XP_055891708.1">
    <property type="nucleotide sequence ID" value="XM_056035733.1"/>
</dbReference>
<dbReference type="OMA" id="MEYDERP"/>
<evidence type="ECO:0000313" key="2">
    <source>
        <dbReference type="Proteomes" id="UP001165740"/>
    </source>
</evidence>
<feature type="compositionally biased region" description="Basic and acidic residues" evidence="1">
    <location>
        <begin position="502"/>
        <end position="531"/>
    </location>
</feature>
<proteinExistence type="predicted"/>